<gene>
    <name evidence="3" type="ORF">ACE41H_02155</name>
</gene>
<evidence type="ECO:0000259" key="2">
    <source>
        <dbReference type="Pfam" id="PF04101"/>
    </source>
</evidence>
<reference evidence="3 4" key="1">
    <citation type="submission" date="2024-09" db="EMBL/GenBank/DDBJ databases">
        <title>Paenibacillus zeirhizospherea sp. nov., isolated from surface of the maize (Zea mays) roots in a horticulture field, Hungary.</title>
        <authorList>
            <person name="Marton D."/>
            <person name="Farkas M."/>
            <person name="Bedics A."/>
            <person name="Toth E."/>
            <person name="Tancsics A."/>
            <person name="Boka K."/>
            <person name="Maroti G."/>
            <person name="Kriszt B."/>
            <person name="Cserhati M."/>
        </authorList>
    </citation>
    <scope>NUCLEOTIDE SEQUENCE [LARGE SCALE GENOMIC DNA]</scope>
    <source>
        <strain evidence="3 4">KCTC 33519</strain>
    </source>
</reference>
<evidence type="ECO:0000256" key="1">
    <source>
        <dbReference type="ARBA" id="ARBA00023136"/>
    </source>
</evidence>
<proteinExistence type="predicted"/>
<dbReference type="PANTHER" id="PTHR21015:SF22">
    <property type="entry name" value="GLYCOSYLTRANSFERASE"/>
    <property type="match status" value="1"/>
</dbReference>
<feature type="domain" description="Glycosyl transferase family 28 C-terminal" evidence="2">
    <location>
        <begin position="247"/>
        <end position="338"/>
    </location>
</feature>
<evidence type="ECO:0000313" key="3">
    <source>
        <dbReference type="EMBL" id="MFB5265597.1"/>
    </source>
</evidence>
<dbReference type="RefSeq" id="WP_375353008.1">
    <property type="nucleotide sequence ID" value="NZ_JBHHMI010000001.1"/>
</dbReference>
<dbReference type="InterPro" id="IPR007235">
    <property type="entry name" value="Glyco_trans_28_C"/>
</dbReference>
<dbReference type="Pfam" id="PF04101">
    <property type="entry name" value="Glyco_tran_28_C"/>
    <property type="match status" value="1"/>
</dbReference>
<dbReference type="PANTHER" id="PTHR21015">
    <property type="entry name" value="UDP-N-ACETYLGLUCOSAMINE--N-ACETYLMURAMYL-(PENTAPEPTIDE) PYROPHOSPHORYL-UNDECAPRENOL N-ACETYLGLUCOSAMINE TRANSFERASE 1"/>
    <property type="match status" value="1"/>
</dbReference>
<accession>A0ABV5AN65</accession>
<dbReference type="EMBL" id="JBHHMI010000001">
    <property type="protein sequence ID" value="MFB5265597.1"/>
    <property type="molecule type" value="Genomic_DNA"/>
</dbReference>
<keyword evidence="1" id="KW-0472">Membrane</keyword>
<comment type="caution">
    <text evidence="3">The sequence shown here is derived from an EMBL/GenBank/DDBJ whole genome shotgun (WGS) entry which is preliminary data.</text>
</comment>
<dbReference type="Gene3D" id="3.40.50.2000">
    <property type="entry name" value="Glycogen Phosphorylase B"/>
    <property type="match status" value="1"/>
</dbReference>
<sequence>MSQGRILFVPTNGSGLGHLTRLLALARRIKKLDEALDIIFLSTSPAMHLVMREGFLGYYQPARSSFSQDFTARQWNGLLYKQLSAILQLHEPDMLVFDGATPYDGIVSTFSKHPSMHKIWVRREQNKKGPNRQSRNEGSLFDKIIVPGEAGVELRKESEHISYCEPVIYLDKSELLSREAVRKEWRLRPNDKLVYIQLGAGNINDIHPVIANIISVLDKRQDVRIVLGESMIGKRLSFESDNAMILRDYPNSLYFNAIDVAISASGYNTFHELMHFGVPTIFIPNENTNRDDQVGRAMRADDSGAGLCLINPGPDDMMQALNKALDSRINQKMRAAAARLAALNGADEMARLLLTYI</sequence>
<dbReference type="SUPFAM" id="SSF53756">
    <property type="entry name" value="UDP-Glycosyltransferase/glycogen phosphorylase"/>
    <property type="match status" value="1"/>
</dbReference>
<organism evidence="3 4">
    <name type="scientific">Paenibacillus enshidis</name>
    <dbReference type="NCBI Taxonomy" id="1458439"/>
    <lineage>
        <taxon>Bacteria</taxon>
        <taxon>Bacillati</taxon>
        <taxon>Bacillota</taxon>
        <taxon>Bacilli</taxon>
        <taxon>Bacillales</taxon>
        <taxon>Paenibacillaceae</taxon>
        <taxon>Paenibacillus</taxon>
    </lineage>
</organism>
<keyword evidence="4" id="KW-1185">Reference proteome</keyword>
<evidence type="ECO:0000313" key="4">
    <source>
        <dbReference type="Proteomes" id="UP001580346"/>
    </source>
</evidence>
<dbReference type="Proteomes" id="UP001580346">
    <property type="component" value="Unassembled WGS sequence"/>
</dbReference>
<name>A0ABV5AN65_9BACL</name>
<protein>
    <submittedName>
        <fullName evidence="3">Glycosyltransferase</fullName>
    </submittedName>
</protein>